<evidence type="ECO:0000259" key="1">
    <source>
        <dbReference type="Pfam" id="PF14397"/>
    </source>
</evidence>
<name>A0ABW3RB26_9FLAO</name>
<keyword evidence="3" id="KW-1185">Reference proteome</keyword>
<reference evidence="3" key="1">
    <citation type="journal article" date="2019" name="Int. J. Syst. Evol. Microbiol.">
        <title>The Global Catalogue of Microorganisms (GCM) 10K type strain sequencing project: providing services to taxonomists for standard genome sequencing and annotation.</title>
        <authorList>
            <consortium name="The Broad Institute Genomics Platform"/>
            <consortium name="The Broad Institute Genome Sequencing Center for Infectious Disease"/>
            <person name="Wu L."/>
            <person name="Ma J."/>
        </authorList>
    </citation>
    <scope>NUCLEOTIDE SEQUENCE [LARGE SCALE GENOMIC DNA]</scope>
    <source>
        <strain evidence="3">CCUG 63246</strain>
    </source>
</reference>
<proteinExistence type="predicted"/>
<comment type="caution">
    <text evidence="2">The sequence shown here is derived from an EMBL/GenBank/DDBJ whole genome shotgun (WGS) entry which is preliminary data.</text>
</comment>
<dbReference type="EMBL" id="JBHTLJ010000002">
    <property type="protein sequence ID" value="MFD1162246.1"/>
    <property type="molecule type" value="Genomic_DNA"/>
</dbReference>
<dbReference type="Proteomes" id="UP001597163">
    <property type="component" value="Unassembled WGS sequence"/>
</dbReference>
<dbReference type="RefSeq" id="WP_311938415.1">
    <property type="nucleotide sequence ID" value="NZ_JAVSCK010000002.1"/>
</dbReference>
<dbReference type="Pfam" id="PF14397">
    <property type="entry name" value="ATPgrasp_ST"/>
    <property type="match status" value="1"/>
</dbReference>
<dbReference type="InterPro" id="IPR039523">
    <property type="entry name" value="RimK-rel_E_lig_ATP-grasp"/>
</dbReference>
<evidence type="ECO:0000313" key="2">
    <source>
        <dbReference type="EMBL" id="MFD1162246.1"/>
    </source>
</evidence>
<sequence length="350" mass="40043">MLSRIKNLNVFLNDSDKKSFLKIIKEVIHFSWIKKALPTDYFRKYLYRRDVTDYTSYLSFKEYNSILSSKQLVFPEISALLNNKLSFSLLCKTNHIKTPKLFSYHIKNRFYFNDKIFVIHTENDLLSFFENVFETQNIDALFLKPLQGIGGQGCILLNKNNLKNKIQHAKKSLLKASYLHQECIEQHTEINKIHAKSINTLRCVTYIDKENKIHIVSIFMRFGVGNSVTDNVTSGGFYIAVNTETGVLQGQGRQSVVMGGNVFNNHPNSNFKLDGFKIPYFTEACDLVKYAALYFPSRIIGWDVAITHTGPIIIEGNHNPDLQTSDTAYGGYCKSPIIKEILKEINTLPA</sequence>
<protein>
    <submittedName>
        <fullName evidence="2">Sugar-transfer associated ATP-grasp domain-containing protein</fullName>
    </submittedName>
</protein>
<gene>
    <name evidence="2" type="ORF">ACFQ2E_07445</name>
</gene>
<evidence type="ECO:0000313" key="3">
    <source>
        <dbReference type="Proteomes" id="UP001597163"/>
    </source>
</evidence>
<accession>A0ABW3RB26</accession>
<organism evidence="2 3">
    <name type="scientific">Hwangdonia seohaensis</name>
    <dbReference type="NCBI Taxonomy" id="1240727"/>
    <lineage>
        <taxon>Bacteria</taxon>
        <taxon>Pseudomonadati</taxon>
        <taxon>Bacteroidota</taxon>
        <taxon>Flavobacteriia</taxon>
        <taxon>Flavobacteriales</taxon>
        <taxon>Flavobacteriaceae</taxon>
        <taxon>Hwangdonia</taxon>
    </lineage>
</organism>
<dbReference type="SUPFAM" id="SSF56059">
    <property type="entry name" value="Glutathione synthetase ATP-binding domain-like"/>
    <property type="match status" value="1"/>
</dbReference>
<feature type="domain" description="Alpha-L-glutamate ligase-related protein ATP-grasp" evidence="1">
    <location>
        <begin position="76"/>
        <end position="330"/>
    </location>
</feature>